<name>F3C0Y0_PSESG</name>
<keyword evidence="1" id="KW-0732">Signal</keyword>
<evidence type="ECO:0000256" key="1">
    <source>
        <dbReference type="SAM" id="SignalP"/>
    </source>
</evidence>
<proteinExistence type="predicted"/>
<evidence type="ECO:0000313" key="2">
    <source>
        <dbReference type="EMBL" id="EGH08254.1"/>
    </source>
</evidence>
<keyword evidence="2" id="KW-0675">Receptor</keyword>
<feature type="signal peptide" evidence="1">
    <location>
        <begin position="1"/>
        <end position="35"/>
    </location>
</feature>
<dbReference type="EMBL" id="ADWY01000219">
    <property type="protein sequence ID" value="EGH08254.1"/>
    <property type="molecule type" value="Genomic_DNA"/>
</dbReference>
<sequence length="52" mass="5572">MNNRSIPRASRFPITRLALLVSLNSLCLISPFIQADDDVPTSVTAPASDDTA</sequence>
<organism evidence="2 3">
    <name type="scientific">Pseudomonas savastanoi pv. glycinea str. race 4</name>
    <dbReference type="NCBI Taxonomy" id="875330"/>
    <lineage>
        <taxon>Bacteria</taxon>
        <taxon>Pseudomonadati</taxon>
        <taxon>Pseudomonadota</taxon>
        <taxon>Gammaproteobacteria</taxon>
        <taxon>Pseudomonadales</taxon>
        <taxon>Pseudomonadaceae</taxon>
        <taxon>Pseudomonas</taxon>
    </lineage>
</organism>
<dbReference type="AlphaFoldDB" id="F3C0Y0"/>
<comment type="caution">
    <text evidence="2">The sequence shown here is derived from an EMBL/GenBank/DDBJ whole genome shotgun (WGS) entry which is preliminary data.</text>
</comment>
<protein>
    <submittedName>
        <fullName evidence="2">TonB-dependent receptor</fullName>
    </submittedName>
</protein>
<dbReference type="HOGENOM" id="CLU_3177467_0_0_6"/>
<reference evidence="2 3" key="1">
    <citation type="journal article" date="2011" name="PLoS Pathog.">
        <title>Dynamic evolution of pathogenicity revealed by sequencing and comparative genomics of 19 Pseudomonas syringae isolates.</title>
        <authorList>
            <person name="Baltrus D.A."/>
            <person name="Nishimura M.T."/>
            <person name="Romanchuk A."/>
            <person name="Chang J.H."/>
            <person name="Mukhtar M.S."/>
            <person name="Cherkis K."/>
            <person name="Roach J."/>
            <person name="Grant S.R."/>
            <person name="Jones C.D."/>
            <person name="Dangl J.L."/>
        </authorList>
    </citation>
    <scope>NUCLEOTIDE SEQUENCE [LARGE SCALE GENOMIC DNA]</scope>
    <source>
        <strain evidence="3">race 4</strain>
    </source>
</reference>
<evidence type="ECO:0000313" key="3">
    <source>
        <dbReference type="Proteomes" id="UP000005466"/>
    </source>
</evidence>
<accession>F3C0Y0</accession>
<dbReference type="Proteomes" id="UP000005466">
    <property type="component" value="Unassembled WGS sequence"/>
</dbReference>
<feature type="chain" id="PRO_5003296010" evidence="1">
    <location>
        <begin position="36"/>
        <end position="52"/>
    </location>
</feature>
<gene>
    <name evidence="2" type="ORF">Pgy4_05512</name>
</gene>
<feature type="non-terminal residue" evidence="2">
    <location>
        <position position="52"/>
    </location>
</feature>